<protein>
    <submittedName>
        <fullName evidence="3">Uncharacterized protein</fullName>
    </submittedName>
</protein>
<accession>A0A9P7VBB6</accession>
<evidence type="ECO:0000313" key="4">
    <source>
        <dbReference type="Proteomes" id="UP000790833"/>
    </source>
</evidence>
<comment type="caution">
    <text evidence="3">The sequence shown here is derived from an EMBL/GenBank/DDBJ whole genome shotgun (WGS) entry which is preliminary data.</text>
</comment>
<reference evidence="3" key="1">
    <citation type="submission" date="2021-03" db="EMBL/GenBank/DDBJ databases">
        <authorList>
            <person name="Palmer J.M."/>
        </authorList>
    </citation>
    <scope>NUCLEOTIDE SEQUENCE</scope>
    <source>
        <strain evidence="3">ARV_011</strain>
    </source>
</reference>
<feature type="region of interest" description="Disordered" evidence="1">
    <location>
        <begin position="148"/>
        <end position="169"/>
    </location>
</feature>
<proteinExistence type="predicted"/>
<feature type="compositionally biased region" description="Polar residues" evidence="1">
    <location>
        <begin position="73"/>
        <end position="84"/>
    </location>
</feature>
<feature type="compositionally biased region" description="Basic and acidic residues" evidence="1">
    <location>
        <begin position="61"/>
        <end position="72"/>
    </location>
</feature>
<evidence type="ECO:0000313" key="3">
    <source>
        <dbReference type="EMBL" id="KAG7194824.1"/>
    </source>
</evidence>
<dbReference type="GeneID" id="66117879"/>
<dbReference type="OrthoDB" id="4096469at2759"/>
<name>A0A9P7VBB6_9ASCO</name>
<sequence>MLRSIGGVIVIAGILLLYVFVRRKRKQFTNQSPDFNDSTSTDNFFLGAPPAKEGLPSPNNDRTRLGGSDEKIFNNSDTELGGRDSSSGGFLKNIIAMKGFKRLSGQNQDTTNNDDLTLFSGPPGSNGTPVKTVGGARAYSANKDSDIDQVETPTHTNFRNTSQDYTYRGVTNSNNLDSVFKKLGGPTTGNSTNSNSNGAPTIINGPISPTSVYASNAASNRNSQLGADDFYFNEDSRTPFRNPLVDYRGHKAPYPTNNDQYRGFGQSRFQENFE</sequence>
<feature type="region of interest" description="Disordered" evidence="1">
    <location>
        <begin position="30"/>
        <end position="84"/>
    </location>
</feature>
<organism evidence="3 4">
    <name type="scientific">Scheffersomyces spartinae</name>
    <dbReference type="NCBI Taxonomy" id="45513"/>
    <lineage>
        <taxon>Eukaryota</taxon>
        <taxon>Fungi</taxon>
        <taxon>Dikarya</taxon>
        <taxon>Ascomycota</taxon>
        <taxon>Saccharomycotina</taxon>
        <taxon>Pichiomycetes</taxon>
        <taxon>Debaryomycetaceae</taxon>
        <taxon>Scheffersomyces</taxon>
    </lineage>
</organism>
<keyword evidence="2" id="KW-0812">Transmembrane</keyword>
<keyword evidence="4" id="KW-1185">Reference proteome</keyword>
<feature type="transmembrane region" description="Helical" evidence="2">
    <location>
        <begin position="6"/>
        <end position="21"/>
    </location>
</feature>
<feature type="compositionally biased region" description="Polar residues" evidence="1">
    <location>
        <begin position="30"/>
        <end position="43"/>
    </location>
</feature>
<keyword evidence="2" id="KW-0472">Membrane</keyword>
<dbReference type="Proteomes" id="UP000790833">
    <property type="component" value="Unassembled WGS sequence"/>
</dbReference>
<evidence type="ECO:0000256" key="2">
    <source>
        <dbReference type="SAM" id="Phobius"/>
    </source>
</evidence>
<gene>
    <name evidence="3" type="ORF">KQ657_004505</name>
</gene>
<feature type="region of interest" description="Disordered" evidence="1">
    <location>
        <begin position="252"/>
        <end position="274"/>
    </location>
</feature>
<dbReference type="AlphaFoldDB" id="A0A9P7VBB6"/>
<keyword evidence="2" id="KW-1133">Transmembrane helix</keyword>
<dbReference type="RefSeq" id="XP_043050371.1">
    <property type="nucleotide sequence ID" value="XM_043195174.1"/>
</dbReference>
<evidence type="ECO:0000256" key="1">
    <source>
        <dbReference type="SAM" id="MobiDB-lite"/>
    </source>
</evidence>
<dbReference type="EMBL" id="JAHMUF010000006">
    <property type="protein sequence ID" value="KAG7194824.1"/>
    <property type="molecule type" value="Genomic_DNA"/>
</dbReference>
<feature type="compositionally biased region" description="Polar residues" evidence="1">
    <location>
        <begin position="151"/>
        <end position="169"/>
    </location>
</feature>